<dbReference type="CDD" id="cd11532">
    <property type="entry name" value="NTP-PPase_COG4997"/>
    <property type="match status" value="1"/>
</dbReference>
<dbReference type="STRING" id="1802726.A3B07_01930"/>
<comment type="caution">
    <text evidence="1">The sequence shown here is derived from an EMBL/GenBank/DDBJ whole genome shotgun (WGS) entry which is preliminary data.</text>
</comment>
<gene>
    <name evidence="1" type="ORF">A3B07_01930</name>
</gene>
<dbReference type="SUPFAM" id="SSF101386">
    <property type="entry name" value="all-alpha NTP pyrophosphatases"/>
    <property type="match status" value="1"/>
</dbReference>
<organism evidence="1 2">
    <name type="scientific">Candidatus Yonathbacteria bacterium RIFCSPLOWO2_01_FULL_43_27</name>
    <dbReference type="NCBI Taxonomy" id="1802726"/>
    <lineage>
        <taxon>Bacteria</taxon>
        <taxon>Candidatus Yonathiibacteriota</taxon>
    </lineage>
</organism>
<proteinExistence type="predicted"/>
<evidence type="ECO:0008006" key="3">
    <source>
        <dbReference type="Google" id="ProtNLM"/>
    </source>
</evidence>
<evidence type="ECO:0000313" key="2">
    <source>
        <dbReference type="Proteomes" id="UP000178817"/>
    </source>
</evidence>
<dbReference type="Proteomes" id="UP000178817">
    <property type="component" value="Unassembled WGS sequence"/>
</dbReference>
<name>A0A1G2SCG0_9BACT</name>
<protein>
    <recommendedName>
        <fullName evidence="3">Phosphoribosyl-ATP pyrophosphohydrolase</fullName>
    </recommendedName>
</protein>
<dbReference type="InterPro" id="IPR038735">
    <property type="entry name" value="MSMEG_1276-like_NTP-PPase_dom"/>
</dbReference>
<dbReference type="AlphaFoldDB" id="A0A1G2SCG0"/>
<reference evidence="1 2" key="1">
    <citation type="journal article" date="2016" name="Nat. Commun.">
        <title>Thousands of microbial genomes shed light on interconnected biogeochemical processes in an aquifer system.</title>
        <authorList>
            <person name="Anantharaman K."/>
            <person name="Brown C.T."/>
            <person name="Hug L.A."/>
            <person name="Sharon I."/>
            <person name="Castelle C.J."/>
            <person name="Probst A.J."/>
            <person name="Thomas B.C."/>
            <person name="Singh A."/>
            <person name="Wilkins M.J."/>
            <person name="Karaoz U."/>
            <person name="Brodie E.L."/>
            <person name="Williams K.H."/>
            <person name="Hubbard S.S."/>
            <person name="Banfield J.F."/>
        </authorList>
    </citation>
    <scope>NUCLEOTIDE SEQUENCE [LARGE SCALE GENOMIC DNA]</scope>
</reference>
<accession>A0A1G2SCG0</accession>
<sequence>MEYHKLVRDNIPDIIKAKGEVAVTHVANDTEYAQKLREKLEEEVAEYLHDESISEIADILEVIDAIAEYKGFEYKEIVAVKQEKAEKRGRFAKRIILDES</sequence>
<dbReference type="EMBL" id="MHUV01000005">
    <property type="protein sequence ID" value="OHA82685.1"/>
    <property type="molecule type" value="Genomic_DNA"/>
</dbReference>
<evidence type="ECO:0000313" key="1">
    <source>
        <dbReference type="EMBL" id="OHA82685.1"/>
    </source>
</evidence>